<reference evidence="7 8" key="1">
    <citation type="submission" date="2017-05" db="EMBL/GenBank/DDBJ databases">
        <title>Genome of assembly of the Bengalese finch, Lonchura striata domestica.</title>
        <authorList>
            <person name="Colquitt B.M."/>
            <person name="Brainard M.S."/>
        </authorList>
    </citation>
    <scope>NUCLEOTIDE SEQUENCE [LARGE SCALE GENOMIC DNA]</scope>
    <source>
        <strain evidence="7">White83orange57</strain>
    </source>
</reference>
<dbReference type="Proteomes" id="UP000197619">
    <property type="component" value="Unassembled WGS sequence"/>
</dbReference>
<dbReference type="PANTHER" id="PTHR12015">
    <property type="entry name" value="SMALL INDUCIBLE CYTOKINE A"/>
    <property type="match status" value="1"/>
</dbReference>
<evidence type="ECO:0000256" key="4">
    <source>
        <dbReference type="ARBA" id="ARBA00022525"/>
    </source>
</evidence>
<evidence type="ECO:0000313" key="7">
    <source>
        <dbReference type="EMBL" id="OWK55889.1"/>
    </source>
</evidence>
<dbReference type="SUPFAM" id="SSF54117">
    <property type="entry name" value="Interleukin 8-like chemokines"/>
    <property type="match status" value="3"/>
</dbReference>
<keyword evidence="3" id="KW-0202">Cytokine</keyword>
<dbReference type="InterPro" id="IPR033899">
    <property type="entry name" value="CXC_Chemokine_domain"/>
</dbReference>
<sequence>MIGKTVAAVLTLLLLSALGTQGEAVPRSAIELRCQCISTHSKFIHPKFIQNVNLTPSGPHCKNVEVIATLRDGREVCLEPSAPWVKLIIKAILDKTHLSALRLLGAHLSGIKPDGKQHQSITSVKKKTCTAMGGKSVAITLVLYLLSMAGSEGKALEKPVERGSQCQCISTHSKFIPPKTVQDVRLSRRGPHCKNVEIIAVLRDGREVCVEPTAPWIQLTVKALLARSYLHTQKMPLAKLMRGNATRRIRLKLANNSCPTMNGKLAAILALFLISAAVSQDSLDKCSVLNENVVTIEQLCFMCDNGHLSNPSLFFLLTGRTLARMGTELRCQCIATHSRFIPPKSIQDVKLTQSGPHCKNVEVIATLKDGREVCLEPTAPWVQLIVKAILAK</sequence>
<comment type="subcellular location">
    <subcellularLocation>
        <location evidence="1">Secreted</location>
    </subcellularLocation>
</comment>
<dbReference type="FunFam" id="2.40.50.40:FF:000004">
    <property type="entry name" value="C-X-C motif chemokine"/>
    <property type="match status" value="3"/>
</dbReference>
<dbReference type="GO" id="GO:0008009">
    <property type="term" value="F:chemokine activity"/>
    <property type="evidence" value="ECO:0007669"/>
    <property type="project" value="InterPro"/>
</dbReference>
<dbReference type="InterPro" id="IPR001811">
    <property type="entry name" value="Chemokine_IL8-like_dom"/>
</dbReference>
<protein>
    <submittedName>
        <fullName evidence="7">Interleukin-8</fullName>
    </submittedName>
</protein>
<keyword evidence="5" id="KW-0732">Signal</keyword>
<dbReference type="AlphaFoldDB" id="A0A218UQ74"/>
<gene>
    <name evidence="7" type="primary">CXCL8</name>
    <name evidence="7" type="ORF">RLOC_00014280</name>
</gene>
<proteinExistence type="inferred from homology"/>
<dbReference type="Pfam" id="PF00048">
    <property type="entry name" value="IL8"/>
    <property type="match status" value="3"/>
</dbReference>
<dbReference type="PRINTS" id="PR00436">
    <property type="entry name" value="INTERLEUKIN8"/>
</dbReference>
<comment type="similarity">
    <text evidence="2">Belongs to the intercrine alpha (chemokine CxC) family.</text>
</comment>
<evidence type="ECO:0000256" key="1">
    <source>
        <dbReference type="ARBA" id="ARBA00004613"/>
    </source>
</evidence>
<dbReference type="InterPro" id="IPR036048">
    <property type="entry name" value="Interleukin_8-like_sf"/>
</dbReference>
<evidence type="ECO:0000256" key="3">
    <source>
        <dbReference type="ARBA" id="ARBA00022514"/>
    </source>
</evidence>
<evidence type="ECO:0000313" key="8">
    <source>
        <dbReference type="Proteomes" id="UP000197619"/>
    </source>
</evidence>
<dbReference type="GO" id="GO:0006955">
    <property type="term" value="P:immune response"/>
    <property type="evidence" value="ECO:0007669"/>
    <property type="project" value="InterPro"/>
</dbReference>
<dbReference type="InterPro" id="IPR001089">
    <property type="entry name" value="Chemokine_CXC"/>
</dbReference>
<feature type="domain" description="Chemokine interleukin-8-like" evidence="6">
    <location>
        <begin position="163"/>
        <end position="224"/>
    </location>
</feature>
<dbReference type="GO" id="GO:0005615">
    <property type="term" value="C:extracellular space"/>
    <property type="evidence" value="ECO:0007669"/>
    <property type="project" value="UniProtKB-KW"/>
</dbReference>
<feature type="domain" description="Chemokine interleukin-8-like" evidence="6">
    <location>
        <begin position="31"/>
        <end position="92"/>
    </location>
</feature>
<dbReference type="STRING" id="299123.ENSLSDP00000025817"/>
<evidence type="ECO:0000259" key="6">
    <source>
        <dbReference type="SMART" id="SM00199"/>
    </source>
</evidence>
<dbReference type="InterPro" id="IPR039809">
    <property type="entry name" value="Chemokine_b/g/d"/>
</dbReference>
<evidence type="ECO:0000256" key="2">
    <source>
        <dbReference type="ARBA" id="ARBA00010665"/>
    </source>
</evidence>
<keyword evidence="4" id="KW-0964">Secreted</keyword>
<dbReference type="CDD" id="cd00273">
    <property type="entry name" value="Chemokine_CXC"/>
    <property type="match status" value="3"/>
</dbReference>
<dbReference type="EMBL" id="MUZQ01000183">
    <property type="protein sequence ID" value="OWK55889.1"/>
    <property type="molecule type" value="Genomic_DNA"/>
</dbReference>
<feature type="signal peptide" evidence="5">
    <location>
        <begin position="1"/>
        <end position="22"/>
    </location>
</feature>
<feature type="domain" description="Chemokine interleukin-8-like" evidence="6">
    <location>
        <begin position="328"/>
        <end position="389"/>
    </location>
</feature>
<comment type="caution">
    <text evidence="7">The sequence shown here is derived from an EMBL/GenBank/DDBJ whole genome shotgun (WGS) entry which is preliminary data.</text>
</comment>
<evidence type="ECO:0000256" key="5">
    <source>
        <dbReference type="SAM" id="SignalP"/>
    </source>
</evidence>
<dbReference type="PRINTS" id="PR00437">
    <property type="entry name" value="SMALLCYTKCXC"/>
</dbReference>
<accession>A0A218UQ74</accession>
<organism evidence="7 8">
    <name type="scientific">Lonchura striata</name>
    <name type="common">white-rumped munia</name>
    <dbReference type="NCBI Taxonomy" id="40157"/>
    <lineage>
        <taxon>Eukaryota</taxon>
        <taxon>Metazoa</taxon>
        <taxon>Chordata</taxon>
        <taxon>Craniata</taxon>
        <taxon>Vertebrata</taxon>
        <taxon>Euteleostomi</taxon>
        <taxon>Archelosauria</taxon>
        <taxon>Archosauria</taxon>
        <taxon>Dinosauria</taxon>
        <taxon>Saurischia</taxon>
        <taxon>Theropoda</taxon>
        <taxon>Coelurosauria</taxon>
        <taxon>Aves</taxon>
        <taxon>Neognathae</taxon>
        <taxon>Neoaves</taxon>
        <taxon>Telluraves</taxon>
        <taxon>Australaves</taxon>
        <taxon>Passeriformes</taxon>
        <taxon>Passeroidea</taxon>
        <taxon>Estrildidae</taxon>
        <taxon>Estrildinae</taxon>
        <taxon>Lonchura</taxon>
    </lineage>
</organism>
<keyword evidence="8" id="KW-1185">Reference proteome</keyword>
<dbReference type="GO" id="GO:0006952">
    <property type="term" value="P:defense response"/>
    <property type="evidence" value="ECO:0007669"/>
    <property type="project" value="InterPro"/>
</dbReference>
<dbReference type="PANTHER" id="PTHR12015:SF198">
    <property type="entry name" value="PLATELET BASIC PROTEIN"/>
    <property type="match status" value="1"/>
</dbReference>
<dbReference type="Gene3D" id="2.40.50.40">
    <property type="match status" value="3"/>
</dbReference>
<dbReference type="SMART" id="SM00199">
    <property type="entry name" value="SCY"/>
    <property type="match status" value="3"/>
</dbReference>
<feature type="chain" id="PRO_5041393515" evidence="5">
    <location>
        <begin position="23"/>
        <end position="392"/>
    </location>
</feature>
<name>A0A218UQ74_9PASE</name>